<evidence type="ECO:0000313" key="3">
    <source>
        <dbReference type="Proteomes" id="UP000475532"/>
    </source>
</evidence>
<sequence length="177" mass="18131">MIAHARALLTSGPGCAVGHVDADLADTRSVLAGVAQHLDLHQPAAVLLSGVMGHIDDTEVAHAIVRGLMDGLAPGSFLVLSDATTTSSALTKAQDAYNATGALPYRLRSPTQIAGFFTGLDPVQPGLVPPALWRPGVSPIGPANTDARCAVAMTPLSSPGRPTTPSKQLSGEKEPTR</sequence>
<dbReference type="InterPro" id="IPR006764">
    <property type="entry name" value="SAM_dep_MeTrfase_SAV2177_type"/>
</dbReference>
<feature type="compositionally biased region" description="Polar residues" evidence="1">
    <location>
        <begin position="155"/>
        <end position="169"/>
    </location>
</feature>
<dbReference type="Proteomes" id="UP000475532">
    <property type="component" value="Unassembled WGS sequence"/>
</dbReference>
<dbReference type="Pfam" id="PF04672">
    <property type="entry name" value="Methyltransf_19"/>
    <property type="match status" value="1"/>
</dbReference>
<reference evidence="2 3" key="1">
    <citation type="submission" date="2020-01" db="EMBL/GenBank/DDBJ databases">
        <title>Insect and environment-associated Actinomycetes.</title>
        <authorList>
            <person name="Currrie C."/>
            <person name="Chevrette M."/>
            <person name="Carlson C."/>
            <person name="Stubbendieck R."/>
            <person name="Wendt-Pienkowski E."/>
        </authorList>
    </citation>
    <scope>NUCLEOTIDE SEQUENCE [LARGE SCALE GENOMIC DNA]</scope>
    <source>
        <strain evidence="2 3">SID10258</strain>
    </source>
</reference>
<dbReference type="Gene3D" id="3.40.50.150">
    <property type="entry name" value="Vaccinia Virus protein VP39"/>
    <property type="match status" value="1"/>
</dbReference>
<evidence type="ECO:0000256" key="1">
    <source>
        <dbReference type="SAM" id="MobiDB-lite"/>
    </source>
</evidence>
<dbReference type="EMBL" id="JAAGLI010000738">
    <property type="protein sequence ID" value="NEA26261.1"/>
    <property type="molecule type" value="Genomic_DNA"/>
</dbReference>
<gene>
    <name evidence="2" type="ORF">G3I70_27760</name>
</gene>
<name>A0A6L9QLD6_9ACTN</name>
<protein>
    <recommendedName>
        <fullName evidence="4">SAM-dependent methyltransferase</fullName>
    </recommendedName>
</protein>
<proteinExistence type="predicted"/>
<evidence type="ECO:0000313" key="2">
    <source>
        <dbReference type="EMBL" id="NEA26261.1"/>
    </source>
</evidence>
<evidence type="ECO:0008006" key="4">
    <source>
        <dbReference type="Google" id="ProtNLM"/>
    </source>
</evidence>
<feature type="region of interest" description="Disordered" evidence="1">
    <location>
        <begin position="153"/>
        <end position="177"/>
    </location>
</feature>
<organism evidence="2 3">
    <name type="scientific">Actinomadura bangladeshensis</name>
    <dbReference type="NCBI Taxonomy" id="453573"/>
    <lineage>
        <taxon>Bacteria</taxon>
        <taxon>Bacillati</taxon>
        <taxon>Actinomycetota</taxon>
        <taxon>Actinomycetes</taxon>
        <taxon>Streptosporangiales</taxon>
        <taxon>Thermomonosporaceae</taxon>
        <taxon>Actinomadura</taxon>
    </lineage>
</organism>
<accession>A0A6L9QLD6</accession>
<dbReference type="InterPro" id="IPR029063">
    <property type="entry name" value="SAM-dependent_MTases_sf"/>
</dbReference>
<dbReference type="SUPFAM" id="SSF53335">
    <property type="entry name" value="S-adenosyl-L-methionine-dependent methyltransferases"/>
    <property type="match status" value="1"/>
</dbReference>
<comment type="caution">
    <text evidence="2">The sequence shown here is derived from an EMBL/GenBank/DDBJ whole genome shotgun (WGS) entry which is preliminary data.</text>
</comment>
<dbReference type="AlphaFoldDB" id="A0A6L9QLD6"/>